<dbReference type="InterPro" id="IPR032675">
    <property type="entry name" value="LRR_dom_sf"/>
</dbReference>
<evidence type="ECO:0000313" key="1">
    <source>
        <dbReference type="EMBL" id="CAK5283278.1"/>
    </source>
</evidence>
<comment type="caution">
    <text evidence="1">The sequence shown here is derived from an EMBL/GenBank/DDBJ whole genome shotgun (WGS) entry which is preliminary data.</text>
</comment>
<keyword evidence="2" id="KW-1185">Reference proteome</keyword>
<sequence>MGNPPAVMPLPPELELQIVKTLALACPSEIPRLVLVARRFHVWLQGLLYRTIVNDPECDIEGLPVLNRDVAISMVGARDWGPVVAACPAVRNVYLGCNTVAGYRALLAGLAHLEQLHCGSFDLPWDANTHTHAHTHVLGALTHLELFDRRTVPPAETRVLARMCPRLTHLAVNDHFPELSECEAISKTCPVLEALVLIWPMESEAEELEGGDLLGEDVAVGRADVRAVVALLPHAC</sequence>
<dbReference type="EMBL" id="CAVNYO010000466">
    <property type="protein sequence ID" value="CAK5283278.1"/>
    <property type="molecule type" value="Genomic_DNA"/>
</dbReference>
<proteinExistence type="predicted"/>
<dbReference type="Proteomes" id="UP001295794">
    <property type="component" value="Unassembled WGS sequence"/>
</dbReference>
<protein>
    <recommendedName>
        <fullName evidence="3">F-box domain-containing protein</fullName>
    </recommendedName>
</protein>
<gene>
    <name evidence="1" type="ORF">MYCIT1_LOCUS35701</name>
</gene>
<dbReference type="SUPFAM" id="SSF52047">
    <property type="entry name" value="RNI-like"/>
    <property type="match status" value="1"/>
</dbReference>
<accession>A0AAD2HZ59</accession>
<reference evidence="1" key="1">
    <citation type="submission" date="2023-11" db="EMBL/GenBank/DDBJ databases">
        <authorList>
            <person name="De Vega J J."/>
            <person name="De Vega J J."/>
        </authorList>
    </citation>
    <scope>NUCLEOTIDE SEQUENCE</scope>
</reference>
<name>A0AAD2HZ59_9AGAR</name>
<dbReference type="AlphaFoldDB" id="A0AAD2HZ59"/>
<evidence type="ECO:0008006" key="3">
    <source>
        <dbReference type="Google" id="ProtNLM"/>
    </source>
</evidence>
<evidence type="ECO:0000313" key="2">
    <source>
        <dbReference type="Proteomes" id="UP001295794"/>
    </source>
</evidence>
<organism evidence="1 2">
    <name type="scientific">Mycena citricolor</name>
    <dbReference type="NCBI Taxonomy" id="2018698"/>
    <lineage>
        <taxon>Eukaryota</taxon>
        <taxon>Fungi</taxon>
        <taxon>Dikarya</taxon>
        <taxon>Basidiomycota</taxon>
        <taxon>Agaricomycotina</taxon>
        <taxon>Agaricomycetes</taxon>
        <taxon>Agaricomycetidae</taxon>
        <taxon>Agaricales</taxon>
        <taxon>Marasmiineae</taxon>
        <taxon>Mycenaceae</taxon>
        <taxon>Mycena</taxon>
    </lineage>
</organism>
<dbReference type="Gene3D" id="3.80.10.10">
    <property type="entry name" value="Ribonuclease Inhibitor"/>
    <property type="match status" value="1"/>
</dbReference>